<keyword evidence="3" id="KW-1185">Reference proteome</keyword>
<dbReference type="AlphaFoldDB" id="A0A0C2TDD5"/>
<reference evidence="2 3" key="1">
    <citation type="submission" date="2014-04" db="EMBL/GenBank/DDBJ databases">
        <title>Evolutionary Origins and Diversification of the Mycorrhizal Mutualists.</title>
        <authorList>
            <consortium name="DOE Joint Genome Institute"/>
            <consortium name="Mycorrhizal Genomics Consortium"/>
            <person name="Kohler A."/>
            <person name="Kuo A."/>
            <person name="Nagy L.G."/>
            <person name="Floudas D."/>
            <person name="Copeland A."/>
            <person name="Barry K.W."/>
            <person name="Cichocki N."/>
            <person name="Veneault-Fourrey C."/>
            <person name="LaButti K."/>
            <person name="Lindquist E.A."/>
            <person name="Lipzen A."/>
            <person name="Lundell T."/>
            <person name="Morin E."/>
            <person name="Murat C."/>
            <person name="Riley R."/>
            <person name="Ohm R."/>
            <person name="Sun H."/>
            <person name="Tunlid A."/>
            <person name="Henrissat B."/>
            <person name="Grigoriev I.V."/>
            <person name="Hibbett D.S."/>
            <person name="Martin F."/>
        </authorList>
    </citation>
    <scope>NUCLEOTIDE SEQUENCE [LARGE SCALE GENOMIC DNA]</scope>
    <source>
        <strain evidence="2 3">Koide BX008</strain>
    </source>
</reference>
<gene>
    <name evidence="2" type="ORF">M378DRAFT_24321</name>
</gene>
<dbReference type="HOGENOM" id="CLU_1854724_0_0_1"/>
<dbReference type="Proteomes" id="UP000054549">
    <property type="component" value="Unassembled WGS sequence"/>
</dbReference>
<feature type="region of interest" description="Disordered" evidence="1">
    <location>
        <begin position="1"/>
        <end position="51"/>
    </location>
</feature>
<dbReference type="OrthoDB" id="1667587at2759"/>
<accession>A0A0C2TDD5</accession>
<dbReference type="InParanoid" id="A0A0C2TDD5"/>
<dbReference type="STRING" id="946122.A0A0C2TDD5"/>
<evidence type="ECO:0000256" key="1">
    <source>
        <dbReference type="SAM" id="MobiDB-lite"/>
    </source>
</evidence>
<sequence>MTGCIARKLPSSSSSRTAPDSSGRVASPPESVVSREDNEGGYESMFEKNEKKDKKKVIVSSILRRKSLQMQVPSRYVDGDGGTRDYVFLRLPTSGIRCIVALSPGVCSLVSGFLAYGRFDTQDNAEGFFYLYSIDFDG</sequence>
<evidence type="ECO:0000313" key="3">
    <source>
        <dbReference type="Proteomes" id="UP000054549"/>
    </source>
</evidence>
<dbReference type="EMBL" id="KN818246">
    <property type="protein sequence ID" value="KIL64839.1"/>
    <property type="molecule type" value="Genomic_DNA"/>
</dbReference>
<name>A0A0C2TDD5_AMAMK</name>
<feature type="compositionally biased region" description="Low complexity" evidence="1">
    <location>
        <begin position="11"/>
        <end position="22"/>
    </location>
</feature>
<evidence type="ECO:0000313" key="2">
    <source>
        <dbReference type="EMBL" id="KIL64839.1"/>
    </source>
</evidence>
<protein>
    <submittedName>
        <fullName evidence="2">Uncharacterized protein</fullName>
    </submittedName>
</protein>
<organism evidence="2 3">
    <name type="scientific">Amanita muscaria (strain Koide BX008)</name>
    <dbReference type="NCBI Taxonomy" id="946122"/>
    <lineage>
        <taxon>Eukaryota</taxon>
        <taxon>Fungi</taxon>
        <taxon>Dikarya</taxon>
        <taxon>Basidiomycota</taxon>
        <taxon>Agaricomycotina</taxon>
        <taxon>Agaricomycetes</taxon>
        <taxon>Agaricomycetidae</taxon>
        <taxon>Agaricales</taxon>
        <taxon>Pluteineae</taxon>
        <taxon>Amanitaceae</taxon>
        <taxon>Amanita</taxon>
    </lineage>
</organism>
<proteinExistence type="predicted"/>